<evidence type="ECO:0000256" key="3">
    <source>
        <dbReference type="ARBA" id="ARBA00004906"/>
    </source>
</evidence>
<dbReference type="AlphaFoldDB" id="A0A077X400"/>
<feature type="compositionally biased region" description="Low complexity" evidence="16">
    <location>
        <begin position="530"/>
        <end position="555"/>
    </location>
</feature>
<evidence type="ECO:0000256" key="9">
    <source>
        <dbReference type="ARBA" id="ARBA00022771"/>
    </source>
</evidence>
<dbReference type="Pfam" id="PF25563">
    <property type="entry name" value="TPR_SYVN1_N"/>
    <property type="match status" value="1"/>
</dbReference>
<evidence type="ECO:0000256" key="16">
    <source>
        <dbReference type="SAM" id="MobiDB-lite"/>
    </source>
</evidence>
<keyword evidence="14 17" id="KW-0472">Membrane</keyword>
<feature type="compositionally biased region" description="Basic and acidic residues" evidence="16">
    <location>
        <begin position="572"/>
        <end position="589"/>
    </location>
</feature>
<keyword evidence="8" id="KW-0479">Metal-binding</keyword>
<dbReference type="PANTHER" id="PTHR22763">
    <property type="entry name" value="RING ZINC FINGER PROTEIN"/>
    <property type="match status" value="1"/>
</dbReference>
<dbReference type="InterPro" id="IPR050731">
    <property type="entry name" value="HRD1_E3_ubiq-ligases"/>
</dbReference>
<comment type="catalytic activity">
    <reaction evidence="1">
        <text>S-ubiquitinyl-[E2 ubiquitin-conjugating enzyme]-L-cysteine + [acceptor protein]-L-lysine = [E2 ubiquitin-conjugating enzyme]-L-cysteine + N(6)-ubiquitinyl-[acceptor protein]-L-lysine.</text>
        <dbReference type="EC" id="2.3.2.27"/>
    </reaction>
</comment>
<feature type="region of interest" description="Disordered" evidence="16">
    <location>
        <begin position="302"/>
        <end position="325"/>
    </location>
</feature>
<evidence type="ECO:0000256" key="5">
    <source>
        <dbReference type="ARBA" id="ARBA00012483"/>
    </source>
</evidence>
<evidence type="ECO:0000256" key="15">
    <source>
        <dbReference type="PROSITE-ProRule" id="PRU00175"/>
    </source>
</evidence>
<dbReference type="EMBL" id="LK023386">
    <property type="protein sequence ID" value="CDS14340.1"/>
    <property type="molecule type" value="Genomic_DNA"/>
</dbReference>
<feature type="compositionally biased region" description="Polar residues" evidence="16">
    <location>
        <begin position="302"/>
        <end position="322"/>
    </location>
</feature>
<dbReference type="OrthoDB" id="7759664at2759"/>
<accession>A0A077X400</accession>
<dbReference type="InterPro" id="IPR058051">
    <property type="entry name" value="Znf_RING_synoviolin"/>
</dbReference>
<dbReference type="GO" id="GO:0005789">
    <property type="term" value="C:endoplasmic reticulum membrane"/>
    <property type="evidence" value="ECO:0007669"/>
    <property type="project" value="UniProtKB-SubCell"/>
</dbReference>
<dbReference type="InterPro" id="IPR001841">
    <property type="entry name" value="Znf_RING"/>
</dbReference>
<dbReference type="Pfam" id="PF13639">
    <property type="entry name" value="zf-RING_2"/>
    <property type="match status" value="1"/>
</dbReference>
<feature type="region of interest" description="Disordered" evidence="16">
    <location>
        <begin position="359"/>
        <end position="447"/>
    </location>
</feature>
<evidence type="ECO:0000256" key="11">
    <source>
        <dbReference type="ARBA" id="ARBA00022824"/>
    </source>
</evidence>
<sequence length="608" mass="68857">MRLAIYSGVSSLLALGVILNAMHQRSNFYAACLYLAKSSACIMILLNMGLILAICFGKALQALFFGTLRAIEVEHLYERSWYAVSETCLAMTIFREEFNLQFVIVFTTLLFLKIFHWLCQDRVEFMEQSPSHRVSFHVRMINLMALLLIVDCILAQHAINVTMRKGPNMMIMFGFEYTILIWTMLSTMGKYIINVVDMRSEEPWEGKSMCVFYLDLFTDFFKLITYIVFFVFICYYYQLPLHIIRDVYVTLRSFIQKCRDLYRYRRATRNMNELYPNAAAEDFTRNDSTCIICREEMHVIDNNNNEDQGTTSPRERQQQNMDQPKKLPCGHIFHFHCLRSWLERQQSCPTCRRSVLPDGNNNASREEDRPQQQQQQQNGGVPSGNQQQPNASSPQQPPTTAQPQPNQFGTFYGHDNIPPSQYQQQTQAPGIGILTPDPSWSSSAAASNSAYPGMIPLIPLSGPTPAQVSSATEPVSLSDEQIQALSSTTRDAMVQRLRLLETVQNQIFHSMQVLTQALSVIPDNTVFNNPSTSAQTAPATASSSTTQPEQSSTSQVPDIQPSSSSSLNTQGEHQECTKERKGKMPEARRGSQSNPYCIDESDSNSNED</sequence>
<feature type="region of interest" description="Disordered" evidence="16">
    <location>
        <begin position="529"/>
        <end position="608"/>
    </location>
</feature>
<dbReference type="InterPro" id="IPR057992">
    <property type="entry name" value="TPR_SYVN1_N"/>
</dbReference>
<comment type="subcellular location">
    <subcellularLocation>
        <location evidence="2">Endoplasmic reticulum membrane</location>
        <topology evidence="2">Multi-pass membrane protein</topology>
    </subcellularLocation>
</comment>
<keyword evidence="12" id="KW-0862">Zinc</keyword>
<keyword evidence="6" id="KW-0808">Transferase</keyword>
<organism evidence="19">
    <name type="scientific">Lichtheimia ramosa</name>
    <dbReference type="NCBI Taxonomy" id="688394"/>
    <lineage>
        <taxon>Eukaryota</taxon>
        <taxon>Fungi</taxon>
        <taxon>Fungi incertae sedis</taxon>
        <taxon>Mucoromycota</taxon>
        <taxon>Mucoromycotina</taxon>
        <taxon>Mucoromycetes</taxon>
        <taxon>Mucorales</taxon>
        <taxon>Lichtheimiaceae</taxon>
        <taxon>Lichtheimia</taxon>
    </lineage>
</organism>
<proteinExistence type="inferred from homology"/>
<dbReference type="SMART" id="SM00184">
    <property type="entry name" value="RING"/>
    <property type="match status" value="1"/>
</dbReference>
<dbReference type="InterPro" id="IPR013083">
    <property type="entry name" value="Znf_RING/FYVE/PHD"/>
</dbReference>
<evidence type="ECO:0000256" key="10">
    <source>
        <dbReference type="ARBA" id="ARBA00022786"/>
    </source>
</evidence>
<evidence type="ECO:0000259" key="18">
    <source>
        <dbReference type="PROSITE" id="PS50089"/>
    </source>
</evidence>
<dbReference type="EC" id="2.3.2.27" evidence="5"/>
<evidence type="ECO:0000256" key="6">
    <source>
        <dbReference type="ARBA" id="ARBA00022679"/>
    </source>
</evidence>
<keyword evidence="10" id="KW-0833">Ubl conjugation pathway</keyword>
<dbReference type="SUPFAM" id="SSF57850">
    <property type="entry name" value="RING/U-box"/>
    <property type="match status" value="1"/>
</dbReference>
<keyword evidence="11" id="KW-0256">Endoplasmic reticulum</keyword>
<comment type="pathway">
    <text evidence="3">Protein modification; protein ubiquitination.</text>
</comment>
<feature type="transmembrane region" description="Helical" evidence="17">
    <location>
        <begin position="100"/>
        <end position="119"/>
    </location>
</feature>
<comment type="similarity">
    <text evidence="4">Belongs to the HRD1 family.</text>
</comment>
<reference evidence="19" key="1">
    <citation type="journal article" date="2014" name="Genome Announc.">
        <title>De novo whole-genome sequence and genome annotation of Lichtheimia ramosa.</title>
        <authorList>
            <person name="Linde J."/>
            <person name="Schwartze V."/>
            <person name="Binder U."/>
            <person name="Lass-Florl C."/>
            <person name="Voigt K."/>
            <person name="Horn F."/>
        </authorList>
    </citation>
    <scope>NUCLEOTIDE SEQUENCE</scope>
    <source>
        <strain evidence="19">JMRC FSU:6197</strain>
    </source>
</reference>
<evidence type="ECO:0000313" key="19">
    <source>
        <dbReference type="EMBL" id="CDS14340.1"/>
    </source>
</evidence>
<protein>
    <recommendedName>
        <fullName evidence="5">RING-type E3 ubiquitin transferase</fullName>
        <ecNumber evidence="5">2.3.2.27</ecNumber>
    </recommendedName>
</protein>
<dbReference type="CDD" id="cd16479">
    <property type="entry name" value="RING-H2_synoviolin"/>
    <property type="match status" value="1"/>
</dbReference>
<keyword evidence="7 17" id="KW-0812">Transmembrane</keyword>
<feature type="transmembrane region" description="Helical" evidence="17">
    <location>
        <begin position="40"/>
        <end position="64"/>
    </location>
</feature>
<dbReference type="Gene3D" id="3.30.40.10">
    <property type="entry name" value="Zinc/RING finger domain, C3HC4 (zinc finger)"/>
    <property type="match status" value="1"/>
</dbReference>
<evidence type="ECO:0000256" key="2">
    <source>
        <dbReference type="ARBA" id="ARBA00004477"/>
    </source>
</evidence>
<dbReference type="GO" id="GO:0043161">
    <property type="term" value="P:proteasome-mediated ubiquitin-dependent protein catabolic process"/>
    <property type="evidence" value="ECO:0007669"/>
    <property type="project" value="TreeGrafter"/>
</dbReference>
<feature type="compositionally biased region" description="Low complexity" evidence="16">
    <location>
        <begin position="371"/>
        <end position="405"/>
    </location>
</feature>
<evidence type="ECO:0000256" key="4">
    <source>
        <dbReference type="ARBA" id="ARBA00010089"/>
    </source>
</evidence>
<keyword evidence="13 17" id="KW-1133">Transmembrane helix</keyword>
<dbReference type="PANTHER" id="PTHR22763:SF184">
    <property type="entry name" value="E3 UBIQUITIN-PROTEIN LIGASE SYNOVIOLIN"/>
    <property type="match status" value="1"/>
</dbReference>
<dbReference type="GO" id="GO:0061630">
    <property type="term" value="F:ubiquitin protein ligase activity"/>
    <property type="evidence" value="ECO:0007669"/>
    <property type="project" value="UniProtKB-EC"/>
</dbReference>
<gene>
    <name evidence="19" type="ORF">LRAMOSA06510</name>
</gene>
<feature type="transmembrane region" description="Helical" evidence="17">
    <location>
        <begin position="171"/>
        <end position="193"/>
    </location>
</feature>
<evidence type="ECO:0000256" key="14">
    <source>
        <dbReference type="ARBA" id="ARBA00023136"/>
    </source>
</evidence>
<evidence type="ECO:0000256" key="1">
    <source>
        <dbReference type="ARBA" id="ARBA00000900"/>
    </source>
</evidence>
<feature type="compositionally biased region" description="Polar residues" evidence="16">
    <location>
        <begin position="556"/>
        <end position="571"/>
    </location>
</feature>
<feature type="domain" description="RING-type" evidence="18">
    <location>
        <begin position="290"/>
        <end position="352"/>
    </location>
</feature>
<evidence type="ECO:0000256" key="12">
    <source>
        <dbReference type="ARBA" id="ARBA00022833"/>
    </source>
</evidence>
<dbReference type="GO" id="GO:0008270">
    <property type="term" value="F:zinc ion binding"/>
    <property type="evidence" value="ECO:0007669"/>
    <property type="project" value="UniProtKB-KW"/>
</dbReference>
<name>A0A077X400_9FUNG</name>
<feature type="compositionally biased region" description="Acidic residues" evidence="16">
    <location>
        <begin position="599"/>
        <end position="608"/>
    </location>
</feature>
<evidence type="ECO:0000256" key="8">
    <source>
        <dbReference type="ARBA" id="ARBA00022723"/>
    </source>
</evidence>
<feature type="transmembrane region" description="Helical" evidence="17">
    <location>
        <begin position="140"/>
        <end position="159"/>
    </location>
</feature>
<keyword evidence="9 15" id="KW-0863">Zinc-finger</keyword>
<evidence type="ECO:0000256" key="17">
    <source>
        <dbReference type="SAM" id="Phobius"/>
    </source>
</evidence>
<feature type="compositionally biased region" description="Polar residues" evidence="16">
    <location>
        <begin position="418"/>
        <end position="428"/>
    </location>
</feature>
<feature type="transmembrane region" description="Helical" evidence="17">
    <location>
        <begin position="213"/>
        <end position="238"/>
    </location>
</feature>
<evidence type="ECO:0000256" key="13">
    <source>
        <dbReference type="ARBA" id="ARBA00022989"/>
    </source>
</evidence>
<dbReference type="PROSITE" id="PS50089">
    <property type="entry name" value="ZF_RING_2"/>
    <property type="match status" value="1"/>
</dbReference>
<evidence type="ECO:0000256" key="7">
    <source>
        <dbReference type="ARBA" id="ARBA00022692"/>
    </source>
</evidence>
<dbReference type="GO" id="GO:0036503">
    <property type="term" value="P:ERAD pathway"/>
    <property type="evidence" value="ECO:0007669"/>
    <property type="project" value="TreeGrafter"/>
</dbReference>